<feature type="domain" description="Baseplate hub protein gp44-like N-terminal" evidence="1">
    <location>
        <begin position="4"/>
        <end position="89"/>
    </location>
</feature>
<dbReference type="InterPro" id="IPR026276">
    <property type="entry name" value="Baseplate_GpP"/>
</dbReference>
<gene>
    <name evidence="4" type="ORF">JMJ54_04070</name>
</gene>
<evidence type="ECO:0000259" key="2">
    <source>
        <dbReference type="Pfam" id="PF21929"/>
    </source>
</evidence>
<dbReference type="InterPro" id="IPR049354">
    <property type="entry name" value="GpP-like_N"/>
</dbReference>
<keyword evidence="5" id="KW-1185">Reference proteome</keyword>
<sequence length="349" mass="38096">MSTLELLVDGKIYAGWTELAVEAGLEQLSGSFTLQLTERWPDSGEPRPINAGQPCVVKVDDLPVVTGFIDSVSVSFNATSRTLSVSGRDVTADLIDCSAIHGAGQWKKASLARIARDLCKPYDIKVDVDASATALADQPFDSWNIEEGESCFDCLERAARLRTVMLTTLGDGKLMITRPGAEQTGLALVEGDNIVSASGNFSWNDRFSEYRVKGQSRRSHAGVGISKDAEIGGDERHRLKIVLAEDQADGPTAQQRADWERTIRAARSNRATITVCGWRQAPDQPLWRPNLRVRLTSSLLRADEEKLITKVNYTLSAEGERCQLELADPRSFDQLAGKSAGKSKTKSKG</sequence>
<proteinExistence type="predicted"/>
<dbReference type="Pfam" id="PF21929">
    <property type="entry name" value="GpP_4th"/>
    <property type="match status" value="1"/>
</dbReference>
<dbReference type="PIRSF" id="PIRSF004440">
    <property type="entry name" value="GpP"/>
    <property type="match status" value="1"/>
</dbReference>
<dbReference type="SUPFAM" id="SSF69279">
    <property type="entry name" value="Phage tail proteins"/>
    <property type="match status" value="2"/>
</dbReference>
<dbReference type="RefSeq" id="WP_203536650.1">
    <property type="nucleotide sequence ID" value="NZ_JAESND010000001.1"/>
</dbReference>
<feature type="domain" description="Baseplate hub protein gp44/GpP-like C-terminal" evidence="2">
    <location>
        <begin position="252"/>
        <end position="333"/>
    </location>
</feature>
<organism evidence="4 5">
    <name type="scientific">Jeongeupia naejangsanensis</name>
    <dbReference type="NCBI Taxonomy" id="613195"/>
    <lineage>
        <taxon>Bacteria</taxon>
        <taxon>Pseudomonadati</taxon>
        <taxon>Pseudomonadota</taxon>
        <taxon>Betaproteobacteria</taxon>
        <taxon>Neisseriales</taxon>
        <taxon>Chitinibacteraceae</taxon>
        <taxon>Jeongeupia</taxon>
    </lineage>
</organism>
<evidence type="ECO:0000313" key="5">
    <source>
        <dbReference type="Proteomes" id="UP000809431"/>
    </source>
</evidence>
<dbReference type="Gene3D" id="2.30.300.10">
    <property type="entry name" value="Baseplate protein-like domain - beta roll fold"/>
    <property type="match status" value="1"/>
</dbReference>
<name>A0ABS2BHA2_9NEIS</name>
<dbReference type="InterPro" id="IPR023399">
    <property type="entry name" value="Baseplate-like_2-layer_sand"/>
</dbReference>
<dbReference type="InterPro" id="IPR053982">
    <property type="entry name" value="Gp44/GpP-like_C"/>
</dbReference>
<dbReference type="Gene3D" id="3.55.50.10">
    <property type="entry name" value="Baseplate protein-like domains"/>
    <property type="match status" value="1"/>
</dbReference>
<dbReference type="Proteomes" id="UP000809431">
    <property type="component" value="Unassembled WGS sequence"/>
</dbReference>
<dbReference type="Gene3D" id="3.30.1920.10">
    <property type="entry name" value="Baseplate protein-like domains - 2 layer sandwich fold"/>
    <property type="match status" value="1"/>
</dbReference>
<accession>A0ABS2BHA2</accession>
<evidence type="ECO:0008006" key="6">
    <source>
        <dbReference type="Google" id="ProtNLM"/>
    </source>
</evidence>
<protein>
    <recommendedName>
        <fullName evidence="6">Phage tail protein</fullName>
    </recommendedName>
</protein>
<dbReference type="EMBL" id="JAESND010000001">
    <property type="protein sequence ID" value="MBM3114997.1"/>
    <property type="molecule type" value="Genomic_DNA"/>
</dbReference>
<evidence type="ECO:0000259" key="3">
    <source>
        <dbReference type="Pfam" id="PF22255"/>
    </source>
</evidence>
<dbReference type="InterPro" id="IPR053981">
    <property type="entry name" value="Gp44/GpP-like_2nd"/>
</dbReference>
<feature type="domain" description="Baseplate hub protein gp44/GpP-like second" evidence="3">
    <location>
        <begin position="91"/>
        <end position="178"/>
    </location>
</feature>
<evidence type="ECO:0000259" key="1">
    <source>
        <dbReference type="Pfam" id="PF21683"/>
    </source>
</evidence>
<evidence type="ECO:0000313" key="4">
    <source>
        <dbReference type="EMBL" id="MBM3114997.1"/>
    </source>
</evidence>
<comment type="caution">
    <text evidence="4">The sequence shown here is derived from an EMBL/GenBank/DDBJ whole genome shotgun (WGS) entry which is preliminary data.</text>
</comment>
<dbReference type="Pfam" id="PF21683">
    <property type="entry name" value="GpP-like_1st"/>
    <property type="match status" value="1"/>
</dbReference>
<dbReference type="Pfam" id="PF22255">
    <property type="entry name" value="Gp44-like_2nd"/>
    <property type="match status" value="1"/>
</dbReference>
<reference evidence="4 5" key="1">
    <citation type="submission" date="2021-01" db="EMBL/GenBank/DDBJ databases">
        <title>Draft Genome Sequence and Polyhydroxyalkanoate Biosynthetic Potential of Jeongeupia naejangsanensis Type Strain DSM 24253.</title>
        <authorList>
            <person name="Turrini P."/>
            <person name="Artuso I."/>
            <person name="Lugli G.A."/>
            <person name="Frangipani E."/>
            <person name="Ventura M."/>
            <person name="Visca P."/>
        </authorList>
    </citation>
    <scope>NUCLEOTIDE SEQUENCE [LARGE SCALE GENOMIC DNA]</scope>
    <source>
        <strain evidence="4 5">DSM 24253</strain>
    </source>
</reference>